<name>A0A7L0CUC1_9CHAR</name>
<proteinExistence type="predicted"/>
<organism evidence="12 13">
    <name type="scientific">Rostratula benghalensis</name>
    <name type="common">greater painted-snipe</name>
    <dbReference type="NCBI Taxonomy" id="118793"/>
    <lineage>
        <taxon>Eukaryota</taxon>
        <taxon>Metazoa</taxon>
        <taxon>Chordata</taxon>
        <taxon>Craniata</taxon>
        <taxon>Vertebrata</taxon>
        <taxon>Euteleostomi</taxon>
        <taxon>Archelosauria</taxon>
        <taxon>Archosauria</taxon>
        <taxon>Dinosauria</taxon>
        <taxon>Saurischia</taxon>
        <taxon>Theropoda</taxon>
        <taxon>Coelurosauria</taxon>
        <taxon>Aves</taxon>
        <taxon>Neognathae</taxon>
        <taxon>Neoaves</taxon>
        <taxon>Charadriiformes</taxon>
        <taxon>Rostratulidae</taxon>
        <taxon>Rostratula</taxon>
    </lineage>
</organism>
<dbReference type="EMBL" id="VXAI01000042">
    <property type="protein sequence ID" value="NXJ62456.1"/>
    <property type="molecule type" value="Genomic_DNA"/>
</dbReference>
<feature type="domain" description="PHD-type" evidence="11">
    <location>
        <begin position="1"/>
        <end position="112"/>
    </location>
</feature>
<comment type="pathway">
    <text evidence="2">Protein modification; protein ubiquitination.</text>
</comment>
<dbReference type="PROSITE" id="PS50089">
    <property type="entry name" value="ZF_RING_2"/>
    <property type="match status" value="1"/>
</dbReference>
<evidence type="ECO:0000256" key="8">
    <source>
        <dbReference type="ARBA" id="ARBA00023242"/>
    </source>
</evidence>
<dbReference type="Pfam" id="PF13771">
    <property type="entry name" value="zf-HC5HC2H"/>
    <property type="match status" value="1"/>
</dbReference>
<dbReference type="AlphaFoldDB" id="A0A7L0CUC1"/>
<evidence type="ECO:0000256" key="7">
    <source>
        <dbReference type="ARBA" id="ARBA00022833"/>
    </source>
</evidence>
<dbReference type="Pfam" id="PF26054">
    <property type="entry name" value="PHD_G2E3"/>
    <property type="match status" value="1"/>
</dbReference>
<evidence type="ECO:0000256" key="1">
    <source>
        <dbReference type="ARBA" id="ARBA00004123"/>
    </source>
</evidence>
<keyword evidence="8" id="KW-0539">Nucleus</keyword>
<dbReference type="InterPro" id="IPR042013">
    <property type="entry name" value="PHF7/G2E3_ePHD"/>
</dbReference>
<keyword evidence="3" id="KW-0808">Transferase</keyword>
<dbReference type="InterPro" id="IPR001841">
    <property type="entry name" value="Znf_RING"/>
</dbReference>
<accession>A0A7L0CUC1</accession>
<dbReference type="SUPFAM" id="SSF57903">
    <property type="entry name" value="FYVE/PHD zinc finger"/>
    <property type="match status" value="1"/>
</dbReference>
<evidence type="ECO:0000256" key="2">
    <source>
        <dbReference type="ARBA" id="ARBA00004906"/>
    </source>
</evidence>
<evidence type="ECO:0000259" key="11">
    <source>
        <dbReference type="PROSITE" id="PS51805"/>
    </source>
</evidence>
<dbReference type="SMART" id="SM00249">
    <property type="entry name" value="PHD"/>
    <property type="match status" value="3"/>
</dbReference>
<evidence type="ECO:0000313" key="13">
    <source>
        <dbReference type="Proteomes" id="UP000545435"/>
    </source>
</evidence>
<keyword evidence="5 9" id="KW-0863">Zinc-finger</keyword>
<dbReference type="PANTHER" id="PTHR12420">
    <property type="entry name" value="PHD FINGER PROTEIN"/>
    <property type="match status" value="1"/>
</dbReference>
<dbReference type="CDD" id="cd15669">
    <property type="entry name" value="ePHD_PHF7_G2E3_like"/>
    <property type="match status" value="1"/>
</dbReference>
<reference evidence="12 13" key="1">
    <citation type="submission" date="2019-09" db="EMBL/GenBank/DDBJ databases">
        <title>Bird 10,000 Genomes (B10K) Project - Family phase.</title>
        <authorList>
            <person name="Zhang G."/>
        </authorList>
    </citation>
    <scope>NUCLEOTIDE SEQUENCE [LARGE SCALE GENOMIC DNA]</scope>
    <source>
        <strain evidence="12">B10K-DU-006-20</strain>
        <tissue evidence="12">Mixed tissue sample</tissue>
    </source>
</reference>
<dbReference type="InterPro" id="IPR034732">
    <property type="entry name" value="EPHD"/>
</dbReference>
<feature type="non-terminal residue" evidence="12">
    <location>
        <position position="1"/>
    </location>
</feature>
<evidence type="ECO:0000256" key="4">
    <source>
        <dbReference type="ARBA" id="ARBA00022723"/>
    </source>
</evidence>
<keyword evidence="13" id="KW-1185">Reference proteome</keyword>
<dbReference type="InterPro" id="IPR059102">
    <property type="entry name" value="PHD_PHF7/G2E3-like"/>
</dbReference>
<gene>
    <name evidence="12" type="primary">Phf7_0</name>
    <name evidence="12" type="ORF">ROSBEN_R09237</name>
</gene>
<dbReference type="PANTHER" id="PTHR12420:SF47">
    <property type="entry name" value="PHD FINGER PROTEIN 7"/>
    <property type="match status" value="1"/>
</dbReference>
<evidence type="ECO:0000256" key="3">
    <source>
        <dbReference type="ARBA" id="ARBA00022679"/>
    </source>
</evidence>
<feature type="non-terminal residue" evidence="12">
    <location>
        <position position="281"/>
    </location>
</feature>
<keyword evidence="7" id="KW-0862">Zinc</keyword>
<dbReference type="InterPro" id="IPR051188">
    <property type="entry name" value="PHD-type_Zinc_Finger"/>
</dbReference>
<dbReference type="Proteomes" id="UP000545435">
    <property type="component" value="Unassembled WGS sequence"/>
</dbReference>
<evidence type="ECO:0000256" key="6">
    <source>
        <dbReference type="ARBA" id="ARBA00022786"/>
    </source>
</evidence>
<evidence type="ECO:0000313" key="12">
    <source>
        <dbReference type="EMBL" id="NXJ62456.1"/>
    </source>
</evidence>
<keyword evidence="6" id="KW-0833">Ubl conjugation pathway</keyword>
<evidence type="ECO:0000256" key="5">
    <source>
        <dbReference type="ARBA" id="ARBA00022771"/>
    </source>
</evidence>
<dbReference type="InterPro" id="IPR013083">
    <property type="entry name" value="Znf_RING/FYVE/PHD"/>
</dbReference>
<dbReference type="GO" id="GO:0005634">
    <property type="term" value="C:nucleus"/>
    <property type="evidence" value="ECO:0007669"/>
    <property type="project" value="TreeGrafter"/>
</dbReference>
<feature type="domain" description="RING-type" evidence="10">
    <location>
        <begin position="127"/>
        <end position="176"/>
    </location>
</feature>
<dbReference type="GO" id="GO:0008270">
    <property type="term" value="F:zinc ion binding"/>
    <property type="evidence" value="ECO:0007669"/>
    <property type="project" value="UniProtKB-KW"/>
</dbReference>
<protein>
    <submittedName>
        <fullName evidence="12">PHF7 protein</fullName>
    </submittedName>
</protein>
<comment type="caution">
    <text evidence="12">The sequence shown here is derived from an EMBL/GenBank/DDBJ whole genome shotgun (WGS) entry which is preliminary data.</text>
</comment>
<dbReference type="PROSITE" id="PS51805">
    <property type="entry name" value="EPHD"/>
    <property type="match status" value="1"/>
</dbReference>
<dbReference type="InterPro" id="IPR011011">
    <property type="entry name" value="Znf_FYVE_PHD"/>
</dbReference>
<evidence type="ECO:0000259" key="10">
    <source>
        <dbReference type="PROSITE" id="PS50089"/>
    </source>
</evidence>
<sequence length="281" mass="31820">CGLCSREVDSDIAGELCHQDDLYIHENCLYHASGMIQRGADEEGFYGFLLPDIREELKRVAKKKCCICRLPGASVTCRGRRCRRIFHFPCGIERGCISQFFGEFKSFCWKHRPAQRVRAMQQQPQSCLICLEGVAERPCYDTLVCPACTSAWFHRRCIQGQALSSALHHFRCPLCQNMDRFQEEMFRLGIKIPDRDAAWELDGSFEDFYEHHGACDAVQCLSPVGRQQAEANGPWRLLMCSSCGSRGTHPCCAGVEADTESWQCSDCSDTGTGEWCSHHRV</sequence>
<dbReference type="Gene3D" id="3.30.40.10">
    <property type="entry name" value="Zinc/RING finger domain, C3HC4 (zinc finger)"/>
    <property type="match status" value="2"/>
</dbReference>
<evidence type="ECO:0000256" key="9">
    <source>
        <dbReference type="PROSITE-ProRule" id="PRU00175"/>
    </source>
</evidence>
<keyword evidence="4" id="KW-0479">Metal-binding</keyword>
<dbReference type="InterPro" id="IPR001965">
    <property type="entry name" value="Znf_PHD"/>
</dbReference>
<comment type="subcellular location">
    <subcellularLocation>
        <location evidence="1">Nucleus</location>
    </subcellularLocation>
</comment>